<dbReference type="VEuPathDB" id="FungiDB:ASPNIDRAFT2_43989"/>
<dbReference type="AlphaFoldDB" id="A0A100IAV6"/>
<evidence type="ECO:0000313" key="2">
    <source>
        <dbReference type="Proteomes" id="UP000068243"/>
    </source>
</evidence>
<dbReference type="VEuPathDB" id="FungiDB:M747DRAFT_331563"/>
<dbReference type="VEuPathDB" id="FungiDB:ATCC64974_91620"/>
<name>A0A100IAV6_ASPNG</name>
<accession>A0A100IAV6</accession>
<sequence>MSPISPTAFQTTLQAVTTQQIYTYTTITSITIRWEKDDTKAHKVTPYFQNILKALNLPPAIEHIICHSHSHRHPNPNIPFQKAIHDIIAKFKPRTKHENDHTLLIVHYAGHAFTKKGQLTFAETATATTTSEKTVNADTCLFKDIRAVHLDTLLILDHCYMGNIPTRAPTIPNRVVEILSATSTQTPRNRISPENTFTAKLAEEISRRQRSGHTYIEFSDVYQTLKSHGERDKLRPTHTLLVGVGSVVLPLSGSGTVDPGTIVPVCMVLFSVSVTEGLTTEEVRDLRAWMRKLPCFAGLELDGVYPGKAMCLVLRSALSVYTKLHRVQGYSLIAEGVGAPVGVDCLV</sequence>
<protein>
    <submittedName>
        <fullName evidence="1">Uncharacterized protein</fullName>
    </submittedName>
</protein>
<organism evidence="1 2">
    <name type="scientific">Aspergillus niger</name>
    <dbReference type="NCBI Taxonomy" id="5061"/>
    <lineage>
        <taxon>Eukaryota</taxon>
        <taxon>Fungi</taxon>
        <taxon>Dikarya</taxon>
        <taxon>Ascomycota</taxon>
        <taxon>Pezizomycotina</taxon>
        <taxon>Eurotiomycetes</taxon>
        <taxon>Eurotiomycetidae</taxon>
        <taxon>Eurotiales</taxon>
        <taxon>Aspergillaceae</taxon>
        <taxon>Aspergillus</taxon>
        <taxon>Aspergillus subgen. Circumdati</taxon>
    </lineage>
</organism>
<gene>
    <name evidence="1" type="ORF">ABL_02351</name>
</gene>
<comment type="caution">
    <text evidence="1">The sequence shown here is derived from an EMBL/GenBank/DDBJ whole genome shotgun (WGS) entry which is preliminary data.</text>
</comment>
<evidence type="ECO:0000313" key="1">
    <source>
        <dbReference type="EMBL" id="GAQ37857.1"/>
    </source>
</evidence>
<dbReference type="VEuPathDB" id="FungiDB:An04g04580"/>
<dbReference type="Proteomes" id="UP000068243">
    <property type="component" value="Unassembled WGS sequence"/>
</dbReference>
<dbReference type="EMBL" id="BCMY01000003">
    <property type="protein sequence ID" value="GAQ37857.1"/>
    <property type="molecule type" value="Genomic_DNA"/>
</dbReference>
<proteinExistence type="predicted"/>
<dbReference type="OrthoDB" id="4760831at2759"/>
<dbReference type="OMA" id="RDMNFAT"/>
<reference evidence="2" key="1">
    <citation type="journal article" date="2016" name="Genome Announc.">
        <title>Draft genome sequence of Aspergillus niger strain An76.</title>
        <authorList>
            <person name="Gong W."/>
            <person name="Cheng Z."/>
            <person name="Zhang H."/>
            <person name="Liu L."/>
            <person name="Gao P."/>
            <person name="Wang L."/>
        </authorList>
    </citation>
    <scope>NUCLEOTIDE SEQUENCE [LARGE SCALE GENOMIC DNA]</scope>
    <source>
        <strain evidence="2">An76</strain>
    </source>
</reference>